<accession>A0A061GPG9</accession>
<dbReference type="InterPro" id="IPR040256">
    <property type="entry name" value="At4g02000-like"/>
</dbReference>
<dbReference type="InterPro" id="IPR044730">
    <property type="entry name" value="RNase_H-like_dom_plant"/>
</dbReference>
<protein>
    <submittedName>
        <fullName evidence="1">Uncharacterized protein</fullName>
    </submittedName>
</protein>
<dbReference type="EMBL" id="CM001887">
    <property type="protein sequence ID" value="EOY31426.1"/>
    <property type="molecule type" value="Genomic_DNA"/>
</dbReference>
<reference evidence="1 2" key="1">
    <citation type="journal article" date="2013" name="Genome Biol.">
        <title>The genome sequence of the most widely cultivated cacao type and its use to identify candidate genes regulating pod color.</title>
        <authorList>
            <person name="Motamayor J.C."/>
            <person name="Mockaitis K."/>
            <person name="Schmutz J."/>
            <person name="Haiminen N."/>
            <person name="Iii D.L."/>
            <person name="Cornejo O."/>
            <person name="Findley S.D."/>
            <person name="Zheng P."/>
            <person name="Utro F."/>
            <person name="Royaert S."/>
            <person name="Saski C."/>
            <person name="Jenkins J."/>
            <person name="Podicheti R."/>
            <person name="Zhao M."/>
            <person name="Scheffler B.E."/>
            <person name="Stack J.C."/>
            <person name="Feltus F.A."/>
            <person name="Mustiga G.M."/>
            <person name="Amores F."/>
            <person name="Phillips W."/>
            <person name="Marelli J.P."/>
            <person name="May G.D."/>
            <person name="Shapiro H."/>
            <person name="Ma J."/>
            <person name="Bustamante C.D."/>
            <person name="Schnell R.J."/>
            <person name="Main D."/>
            <person name="Gilbert D."/>
            <person name="Parida L."/>
            <person name="Kuhn D.N."/>
        </authorList>
    </citation>
    <scope>NUCLEOTIDE SEQUENCE [LARGE SCALE GENOMIC DNA]</scope>
    <source>
        <strain evidence="2">cv. Matina 1-6</strain>
    </source>
</reference>
<name>A0A061GPG9_THECC</name>
<keyword evidence="2" id="KW-1185">Reference proteome</keyword>
<dbReference type="AlphaFoldDB" id="A0A061GPG9"/>
<dbReference type="PANTHER" id="PTHR31286:SF99">
    <property type="entry name" value="DUF4283 DOMAIN-CONTAINING PROTEIN"/>
    <property type="match status" value="1"/>
</dbReference>
<dbReference type="PANTHER" id="PTHR31286">
    <property type="entry name" value="GLYCINE-RICH CELL WALL STRUCTURAL PROTEIN 1.8-LIKE"/>
    <property type="match status" value="1"/>
</dbReference>
<evidence type="ECO:0000313" key="1">
    <source>
        <dbReference type="EMBL" id="EOY31426.1"/>
    </source>
</evidence>
<dbReference type="HOGENOM" id="CLU_510398_0_0_1"/>
<dbReference type="InParanoid" id="A0A061GPG9"/>
<evidence type="ECO:0000313" key="2">
    <source>
        <dbReference type="Proteomes" id="UP000026915"/>
    </source>
</evidence>
<dbReference type="CDD" id="cd06222">
    <property type="entry name" value="RNase_H_like"/>
    <property type="match status" value="1"/>
</dbReference>
<dbReference type="Gramene" id="EOY31426">
    <property type="protein sequence ID" value="EOY31426"/>
    <property type="gene ID" value="TCM_038365"/>
</dbReference>
<dbReference type="Proteomes" id="UP000026915">
    <property type="component" value="Chromosome 9"/>
</dbReference>
<dbReference type="eggNOG" id="KOG1075">
    <property type="taxonomic scope" value="Eukaryota"/>
</dbReference>
<sequence>MHKQNQYSTQQSLHVCPIVMLLRMPPKKTLWPRIIADHYLTIRRWTLGFRSEDASIDSVAAWIPLPGMPLEYYDYDVIARIGNELGRTLKIDQTTYQATRGKFARMCVEIDLKNPFVPKIFIGGRWQKVEYEGLRILCFHCGKFGHNIDCCEQRFKNYRRGPSTKVKVRKQEDTTMARMQSGSRFVVLEHDTDIQDDGEIVPKTLEQPVSDPKAHGFAGRIWIVWNSLDFEIEVMAYSAQLIHLLVNSSNSHKLLSAVLRVRSILGAINEMELEVLTTQFYLKLYTDDGRRNPLPAKLDWSLNDEQRWLPCWPLIDYATEELTEVEAELPIASFCDEYGNWDFGLISQSLPTNIILMIAAAIVDPSNEEKDTCNWTLTSNDDFSIKLAYESQTTYSLQKNNHWEKVWKLSQNAKQQIWSKAKEAWDILGRKVHFMGMEAMITWEKPKENFVKLNIDGSASGRPGLAAAGGLVRDVNGEWLVGFTFNIGISYALSAEPWLSFKDSHFVVTEDLDIFKLKLIPYLPYKVYQNHALP</sequence>
<organism evidence="1 2">
    <name type="scientific">Theobroma cacao</name>
    <name type="common">Cacao</name>
    <name type="synonym">Cocoa</name>
    <dbReference type="NCBI Taxonomy" id="3641"/>
    <lineage>
        <taxon>Eukaryota</taxon>
        <taxon>Viridiplantae</taxon>
        <taxon>Streptophyta</taxon>
        <taxon>Embryophyta</taxon>
        <taxon>Tracheophyta</taxon>
        <taxon>Spermatophyta</taxon>
        <taxon>Magnoliopsida</taxon>
        <taxon>eudicotyledons</taxon>
        <taxon>Gunneridae</taxon>
        <taxon>Pentapetalae</taxon>
        <taxon>rosids</taxon>
        <taxon>malvids</taxon>
        <taxon>Malvales</taxon>
        <taxon>Malvaceae</taxon>
        <taxon>Byttnerioideae</taxon>
        <taxon>Theobroma</taxon>
    </lineage>
</organism>
<proteinExistence type="predicted"/>
<gene>
    <name evidence="1" type="ORF">TCM_038365</name>
</gene>